<evidence type="ECO:0000259" key="3">
    <source>
        <dbReference type="Pfam" id="PF17782"/>
    </source>
</evidence>
<dbReference type="RefSeq" id="WP_238722556.1">
    <property type="nucleotide sequence ID" value="NZ_JAHQCW010000033.1"/>
</dbReference>
<dbReference type="Pfam" id="PF02481">
    <property type="entry name" value="DNA_processg_A"/>
    <property type="match status" value="1"/>
</dbReference>
<dbReference type="NCBIfam" id="TIGR00732">
    <property type="entry name" value="dprA"/>
    <property type="match status" value="1"/>
</dbReference>
<dbReference type="Pfam" id="PF17782">
    <property type="entry name" value="WHD_DprA"/>
    <property type="match status" value="1"/>
</dbReference>
<name>A0A949K3W6_9FIRM</name>
<comment type="caution">
    <text evidence="4">The sequence shown here is derived from an EMBL/GenBank/DDBJ whole genome shotgun (WGS) entry which is preliminary data.</text>
</comment>
<evidence type="ECO:0000313" key="4">
    <source>
        <dbReference type="EMBL" id="MBU9738340.1"/>
    </source>
</evidence>
<dbReference type="Gene3D" id="3.40.50.450">
    <property type="match status" value="1"/>
</dbReference>
<organism evidence="4 5">
    <name type="scientific">Diplocloster agilis</name>
    <dbReference type="NCBI Taxonomy" id="2850323"/>
    <lineage>
        <taxon>Bacteria</taxon>
        <taxon>Bacillati</taxon>
        <taxon>Bacillota</taxon>
        <taxon>Clostridia</taxon>
        <taxon>Lachnospirales</taxon>
        <taxon>Lachnospiraceae</taxon>
        <taxon>Diplocloster</taxon>
    </lineage>
</organism>
<evidence type="ECO:0000313" key="5">
    <source>
        <dbReference type="Proteomes" id="UP000712157"/>
    </source>
</evidence>
<dbReference type="InterPro" id="IPR036388">
    <property type="entry name" value="WH-like_DNA-bd_sf"/>
</dbReference>
<proteinExistence type="inferred from homology"/>
<evidence type="ECO:0000256" key="1">
    <source>
        <dbReference type="ARBA" id="ARBA00006525"/>
    </source>
</evidence>
<sequence length="292" mass="31753">MERTEYVAYGEPAYPEKLKKIHARPPGLYVRGKLPDPEAPAVAIVGARMCSAYGRSKAREFGRVLAANGVQIISGLARGIDGCAQEGALEAKGRTFAVLGCGVDICYPRENYRLYEQLIREGGVISEYPDGEQPVNWHFPARNRIISGLADLVLVIEAKEKSGSLITADLALEQGKDVFALPGRVTDPLSMGCNRLIAQGAGIALRPEELLEGLGIPFGKSDGKSKKMKIPLEKNEVSVYACLDLVPKSVDEIMAVTALPIQEVFQILLSLQLKECIEEAAKGKFVRRDFPV</sequence>
<dbReference type="Gene3D" id="1.10.10.10">
    <property type="entry name" value="Winged helix-like DNA-binding domain superfamily/Winged helix DNA-binding domain"/>
    <property type="match status" value="1"/>
</dbReference>
<gene>
    <name evidence="4" type="primary">dprA</name>
    <name evidence="4" type="ORF">KTH89_17490</name>
</gene>
<evidence type="ECO:0000259" key="2">
    <source>
        <dbReference type="Pfam" id="PF02481"/>
    </source>
</evidence>
<accession>A0A949K3W6</accession>
<dbReference type="PANTHER" id="PTHR43022:SF1">
    <property type="entry name" value="PROTEIN SMF"/>
    <property type="match status" value="1"/>
</dbReference>
<feature type="domain" description="Smf/DprA SLOG" evidence="2">
    <location>
        <begin position="6"/>
        <end position="213"/>
    </location>
</feature>
<dbReference type="GO" id="GO:0009294">
    <property type="term" value="P:DNA-mediated transformation"/>
    <property type="evidence" value="ECO:0007669"/>
    <property type="project" value="InterPro"/>
</dbReference>
<dbReference type="InterPro" id="IPR041614">
    <property type="entry name" value="DprA_WH"/>
</dbReference>
<dbReference type="PANTHER" id="PTHR43022">
    <property type="entry name" value="PROTEIN SMF"/>
    <property type="match status" value="1"/>
</dbReference>
<protein>
    <submittedName>
        <fullName evidence="4">DNA-processing protein DprA</fullName>
    </submittedName>
</protein>
<keyword evidence="5" id="KW-1185">Reference proteome</keyword>
<dbReference type="InterPro" id="IPR057666">
    <property type="entry name" value="DrpA_SLOG"/>
</dbReference>
<comment type="similarity">
    <text evidence="1">Belongs to the DprA/Smf family.</text>
</comment>
<reference evidence="4" key="1">
    <citation type="submission" date="2021-06" db="EMBL/GenBank/DDBJ databases">
        <title>Description of novel taxa of the family Lachnospiraceae.</title>
        <authorList>
            <person name="Chaplin A.V."/>
            <person name="Sokolova S.R."/>
            <person name="Pikina A.P."/>
            <person name="Korzhanova M."/>
            <person name="Belova V."/>
            <person name="Korostin D."/>
            <person name="Efimov B.A."/>
        </authorList>
    </citation>
    <scope>NUCLEOTIDE SEQUENCE</scope>
    <source>
        <strain evidence="4">ASD5720</strain>
    </source>
</reference>
<dbReference type="InterPro" id="IPR003488">
    <property type="entry name" value="DprA"/>
</dbReference>
<feature type="domain" description="DprA winged helix" evidence="3">
    <location>
        <begin position="231"/>
        <end position="279"/>
    </location>
</feature>
<dbReference type="AlphaFoldDB" id="A0A949K3W6"/>
<dbReference type="EMBL" id="JAHQCW010000033">
    <property type="protein sequence ID" value="MBU9738340.1"/>
    <property type="molecule type" value="Genomic_DNA"/>
</dbReference>
<dbReference type="Proteomes" id="UP000712157">
    <property type="component" value="Unassembled WGS sequence"/>
</dbReference>
<dbReference type="SUPFAM" id="SSF102405">
    <property type="entry name" value="MCP/YpsA-like"/>
    <property type="match status" value="1"/>
</dbReference>